<gene>
    <name evidence="10" type="ORF">ACFP3V_04780</name>
</gene>
<feature type="compositionally biased region" description="Low complexity" evidence="7">
    <location>
        <begin position="398"/>
        <end position="417"/>
    </location>
</feature>
<dbReference type="InterPro" id="IPR020846">
    <property type="entry name" value="MFS_dom"/>
</dbReference>
<protein>
    <submittedName>
        <fullName evidence="10">MFS transporter</fullName>
    </submittedName>
</protein>
<keyword evidence="4 8" id="KW-0812">Transmembrane</keyword>
<feature type="region of interest" description="Disordered" evidence="7">
    <location>
        <begin position="396"/>
        <end position="417"/>
    </location>
</feature>
<dbReference type="PANTHER" id="PTHR23517:SF13">
    <property type="entry name" value="MAJOR FACILITATOR SUPERFAMILY MFS_1"/>
    <property type="match status" value="1"/>
</dbReference>
<name>A0ABW1FXT7_9ACTN</name>
<keyword evidence="5 8" id="KW-1133">Transmembrane helix</keyword>
<evidence type="ECO:0000256" key="8">
    <source>
        <dbReference type="SAM" id="Phobius"/>
    </source>
</evidence>
<dbReference type="Pfam" id="PF07690">
    <property type="entry name" value="MFS_1"/>
    <property type="match status" value="1"/>
</dbReference>
<keyword evidence="11" id="KW-1185">Reference proteome</keyword>
<keyword evidence="6 8" id="KW-0472">Membrane</keyword>
<feature type="domain" description="Major facilitator superfamily (MFS) profile" evidence="9">
    <location>
        <begin position="12"/>
        <end position="397"/>
    </location>
</feature>
<sequence length="417" mass="42186">MTEPATRHGRRAPLLVVTCAFATMLCAANLATPLYAGYRQRFGFDPAVLSLVFAVYALVLIPALLMFGQLSDRFGRRRVIVAGLGTATGGLGLFAAAHGVAWLFAARSVQGLGQGMMSGAATAALVELTPGGHSRAAAIRASLAQAGGAAFGVLLAGVLARWTSAPYVTPFAAGAALLLAAAVGMRLVPETASPGRGPLRPQRPGVPREIRAPFARVAITAAATWAVAASLFLSVMPAYASPVLHTGDVAWLGAVSALMLACSCLGQLAVRRGTPPAATQAGGLALLACGLLALVLAQPLHQGGLLIAGAALAGVGHGVAFLAAQDDLTHLAPDERRAEVSAAFYVCIYLGVAVPVIGVGVVATVAGLFTAVATFAAVTGTAALAVAAWHLRHRENRGPAAPARHAAEAARPPGRPR</sequence>
<feature type="transmembrane region" description="Helical" evidence="8">
    <location>
        <begin position="47"/>
        <end position="67"/>
    </location>
</feature>
<dbReference type="PROSITE" id="PS50850">
    <property type="entry name" value="MFS"/>
    <property type="match status" value="1"/>
</dbReference>
<evidence type="ECO:0000259" key="9">
    <source>
        <dbReference type="PROSITE" id="PS50850"/>
    </source>
</evidence>
<keyword evidence="3" id="KW-1003">Cell membrane</keyword>
<feature type="transmembrane region" description="Helical" evidence="8">
    <location>
        <begin position="79"/>
        <end position="105"/>
    </location>
</feature>
<dbReference type="InterPro" id="IPR050171">
    <property type="entry name" value="MFS_Transporters"/>
</dbReference>
<dbReference type="EMBL" id="JBHSQJ010000013">
    <property type="protein sequence ID" value="MFC5906535.1"/>
    <property type="molecule type" value="Genomic_DNA"/>
</dbReference>
<evidence type="ECO:0000256" key="1">
    <source>
        <dbReference type="ARBA" id="ARBA00004651"/>
    </source>
</evidence>
<feature type="transmembrane region" description="Helical" evidence="8">
    <location>
        <begin position="141"/>
        <end position="162"/>
    </location>
</feature>
<evidence type="ECO:0000256" key="7">
    <source>
        <dbReference type="SAM" id="MobiDB-lite"/>
    </source>
</evidence>
<feature type="transmembrane region" description="Helical" evidence="8">
    <location>
        <begin position="12"/>
        <end position="35"/>
    </location>
</feature>
<evidence type="ECO:0000256" key="6">
    <source>
        <dbReference type="ARBA" id="ARBA00023136"/>
    </source>
</evidence>
<evidence type="ECO:0000313" key="11">
    <source>
        <dbReference type="Proteomes" id="UP001596174"/>
    </source>
</evidence>
<evidence type="ECO:0000256" key="2">
    <source>
        <dbReference type="ARBA" id="ARBA00022448"/>
    </source>
</evidence>
<dbReference type="InterPro" id="IPR011701">
    <property type="entry name" value="MFS"/>
</dbReference>
<feature type="transmembrane region" description="Helical" evidence="8">
    <location>
        <begin position="217"/>
        <end position="239"/>
    </location>
</feature>
<keyword evidence="2" id="KW-0813">Transport</keyword>
<evidence type="ECO:0000256" key="3">
    <source>
        <dbReference type="ARBA" id="ARBA00022475"/>
    </source>
</evidence>
<organism evidence="10 11">
    <name type="scientific">Streptacidiphilus monticola</name>
    <dbReference type="NCBI Taxonomy" id="2161674"/>
    <lineage>
        <taxon>Bacteria</taxon>
        <taxon>Bacillati</taxon>
        <taxon>Actinomycetota</taxon>
        <taxon>Actinomycetes</taxon>
        <taxon>Kitasatosporales</taxon>
        <taxon>Streptomycetaceae</taxon>
        <taxon>Streptacidiphilus</taxon>
    </lineage>
</organism>
<dbReference type="InterPro" id="IPR036259">
    <property type="entry name" value="MFS_trans_sf"/>
</dbReference>
<accession>A0ABW1FXT7</accession>
<dbReference type="RefSeq" id="WP_380580040.1">
    <property type="nucleotide sequence ID" value="NZ_JBHSQJ010000013.1"/>
</dbReference>
<comment type="caution">
    <text evidence="10">The sequence shown here is derived from an EMBL/GenBank/DDBJ whole genome shotgun (WGS) entry which is preliminary data.</text>
</comment>
<dbReference type="SUPFAM" id="SSF103473">
    <property type="entry name" value="MFS general substrate transporter"/>
    <property type="match status" value="1"/>
</dbReference>
<proteinExistence type="predicted"/>
<feature type="transmembrane region" description="Helical" evidence="8">
    <location>
        <begin position="251"/>
        <end position="270"/>
    </location>
</feature>
<feature type="transmembrane region" description="Helical" evidence="8">
    <location>
        <begin position="368"/>
        <end position="389"/>
    </location>
</feature>
<dbReference type="Gene3D" id="1.20.1250.20">
    <property type="entry name" value="MFS general substrate transporter like domains"/>
    <property type="match status" value="1"/>
</dbReference>
<dbReference type="Proteomes" id="UP001596174">
    <property type="component" value="Unassembled WGS sequence"/>
</dbReference>
<dbReference type="PANTHER" id="PTHR23517">
    <property type="entry name" value="RESISTANCE PROTEIN MDTM, PUTATIVE-RELATED-RELATED"/>
    <property type="match status" value="1"/>
</dbReference>
<reference evidence="11" key="1">
    <citation type="journal article" date="2019" name="Int. J. Syst. Evol. Microbiol.">
        <title>The Global Catalogue of Microorganisms (GCM) 10K type strain sequencing project: providing services to taxonomists for standard genome sequencing and annotation.</title>
        <authorList>
            <consortium name="The Broad Institute Genomics Platform"/>
            <consortium name="The Broad Institute Genome Sequencing Center for Infectious Disease"/>
            <person name="Wu L."/>
            <person name="Ma J."/>
        </authorList>
    </citation>
    <scope>NUCLEOTIDE SEQUENCE [LARGE SCALE GENOMIC DNA]</scope>
    <source>
        <strain evidence="11">JCM 4816</strain>
    </source>
</reference>
<feature type="transmembrane region" description="Helical" evidence="8">
    <location>
        <begin position="168"/>
        <end position="188"/>
    </location>
</feature>
<evidence type="ECO:0000256" key="4">
    <source>
        <dbReference type="ARBA" id="ARBA00022692"/>
    </source>
</evidence>
<comment type="subcellular location">
    <subcellularLocation>
        <location evidence="1">Cell membrane</location>
        <topology evidence="1">Multi-pass membrane protein</topology>
    </subcellularLocation>
</comment>
<feature type="transmembrane region" description="Helical" evidence="8">
    <location>
        <begin position="343"/>
        <end position="362"/>
    </location>
</feature>
<feature type="transmembrane region" description="Helical" evidence="8">
    <location>
        <begin position="277"/>
        <end position="297"/>
    </location>
</feature>
<feature type="transmembrane region" description="Helical" evidence="8">
    <location>
        <begin position="303"/>
        <end position="323"/>
    </location>
</feature>
<evidence type="ECO:0000256" key="5">
    <source>
        <dbReference type="ARBA" id="ARBA00022989"/>
    </source>
</evidence>
<evidence type="ECO:0000313" key="10">
    <source>
        <dbReference type="EMBL" id="MFC5906535.1"/>
    </source>
</evidence>